<proteinExistence type="predicted"/>
<comment type="caution">
    <text evidence="2">The sequence shown here is derived from an EMBL/GenBank/DDBJ whole genome shotgun (WGS) entry which is preliminary data.</text>
</comment>
<protein>
    <submittedName>
        <fullName evidence="2">Uncharacterized protein</fullName>
    </submittedName>
</protein>
<reference evidence="2 3" key="1">
    <citation type="submission" date="2018-04" db="EMBL/GenBank/DDBJ databases">
        <authorList>
            <person name="Zhang X."/>
            <person name="Yuan J."/>
            <person name="Li F."/>
            <person name="Xiang J."/>
        </authorList>
    </citation>
    <scope>NUCLEOTIDE SEQUENCE [LARGE SCALE GENOMIC DNA]</scope>
    <source>
        <tissue evidence="2">Muscle</tissue>
    </source>
</reference>
<keyword evidence="1" id="KW-0812">Transmembrane</keyword>
<organism evidence="2 3">
    <name type="scientific">Penaeus vannamei</name>
    <name type="common">Whiteleg shrimp</name>
    <name type="synonym">Litopenaeus vannamei</name>
    <dbReference type="NCBI Taxonomy" id="6689"/>
    <lineage>
        <taxon>Eukaryota</taxon>
        <taxon>Metazoa</taxon>
        <taxon>Ecdysozoa</taxon>
        <taxon>Arthropoda</taxon>
        <taxon>Crustacea</taxon>
        <taxon>Multicrustacea</taxon>
        <taxon>Malacostraca</taxon>
        <taxon>Eumalacostraca</taxon>
        <taxon>Eucarida</taxon>
        <taxon>Decapoda</taxon>
        <taxon>Dendrobranchiata</taxon>
        <taxon>Penaeoidea</taxon>
        <taxon>Penaeidae</taxon>
        <taxon>Penaeus</taxon>
    </lineage>
</organism>
<keyword evidence="1" id="KW-1133">Transmembrane helix</keyword>
<reference evidence="2 3" key="2">
    <citation type="submission" date="2019-01" db="EMBL/GenBank/DDBJ databases">
        <title>The decoding of complex shrimp genome reveals the adaptation for benthos swimmer, frequently molting mechanism and breeding impact on genome.</title>
        <authorList>
            <person name="Sun Y."/>
            <person name="Gao Y."/>
            <person name="Yu Y."/>
        </authorList>
    </citation>
    <scope>NUCLEOTIDE SEQUENCE [LARGE SCALE GENOMIC DNA]</scope>
    <source>
        <tissue evidence="2">Muscle</tissue>
    </source>
</reference>
<evidence type="ECO:0000313" key="2">
    <source>
        <dbReference type="EMBL" id="ROT71785.1"/>
    </source>
</evidence>
<feature type="transmembrane region" description="Helical" evidence="1">
    <location>
        <begin position="482"/>
        <end position="503"/>
    </location>
</feature>
<keyword evidence="3" id="KW-1185">Reference proteome</keyword>
<evidence type="ECO:0000256" key="1">
    <source>
        <dbReference type="SAM" id="Phobius"/>
    </source>
</evidence>
<accession>A0A3R7SRE9</accession>
<name>A0A3R7SRE9_PENVA</name>
<gene>
    <name evidence="2" type="ORF">C7M84_009880</name>
</gene>
<sequence>MPISLLPLFQSILPYSPLSSLLNIRICSSSLPHIHPDLTSYPLPSFLTTASSPTCSFLIFPPRPSSSYPSLSPSHCSMRPPLPSLLISLRSPSLLPLPCVMHALPLPSLLTMPSLCPSLRHTRITLPPSCPPHIACRFLPSFSYPSSQTLPAPSPPPPLLTMQGCVLVYLRANYAWPFSCANNLITSRPSLPPFFVILFPSPLFFPHFISLCRPSIYYSSFPLPSSLVFSPLPAPLLFYVSSSSSDVFRASLLLFSFRPSSSSLSCPPPSLFVPPSSALFPSSSSLLFRPPSSLFSSAPPLSLLRPLLSSLISSPPPLALFVPAFLLPFSAHLASPIPSSSSPLPPLPFRFSCSLSRLSSPICCLSLLLSSFSPYFLSLPIPSFTYPFPAFLFSPSCSPPLSSFHCPTERSTGCLSSLSLLPSASVPFPVPFLPFFPFLSPLLPCSFFSSPSSPPPLFAFSCSLYCSGFPSPFLFRPSALLILPLLSPLFFPFLSTPPLFPFSCLPLKPLHLPSIPLNPRTPYAFLLTLTALPPFCLASLTPLFLFLRLHPPFLSPSPVLLSFPSPSFFPSSRQPRLFRPFFSSRSR</sequence>
<feature type="transmembrane region" description="Helical" evidence="1">
    <location>
        <begin position="523"/>
        <end position="547"/>
    </location>
</feature>
<dbReference type="Proteomes" id="UP000283509">
    <property type="component" value="Unassembled WGS sequence"/>
</dbReference>
<dbReference type="AlphaFoldDB" id="A0A3R7SRE9"/>
<dbReference type="EMBL" id="QCYY01002248">
    <property type="protein sequence ID" value="ROT71785.1"/>
    <property type="molecule type" value="Genomic_DNA"/>
</dbReference>
<keyword evidence="1" id="KW-0472">Membrane</keyword>
<evidence type="ECO:0000313" key="3">
    <source>
        <dbReference type="Proteomes" id="UP000283509"/>
    </source>
</evidence>
<dbReference type="STRING" id="6689.A0A3R7SRE9"/>